<proteinExistence type="predicted"/>
<feature type="region of interest" description="Disordered" evidence="1">
    <location>
        <begin position="1"/>
        <end position="22"/>
    </location>
</feature>
<dbReference type="EMBL" id="GL378331">
    <property type="protein sequence ID" value="EFJ50394.1"/>
    <property type="molecule type" value="Genomic_DNA"/>
</dbReference>
<evidence type="ECO:0000313" key="3">
    <source>
        <dbReference type="Proteomes" id="UP000001058"/>
    </source>
</evidence>
<dbReference type="AlphaFoldDB" id="D8TQF0"/>
<dbReference type="OrthoDB" id="543819at2759"/>
<feature type="compositionally biased region" description="Basic residues" evidence="1">
    <location>
        <begin position="11"/>
        <end position="22"/>
    </location>
</feature>
<sequence>MKANNVACKTGRLKRPRKRKRLAKRRFAQANEVRQRVAQLGTCSFGRRGIAHRNQGLLPDSSGGAVVLSPPILKLAGIHTGSIYHLEEDLPDQQQLHDQARMTLPAIPVMELEEWTAEHSASGQKAAAGKQKKVEAASMSSNLEQQILHCIKNIEHKRAMGTIVPSHTLHWLYRNVVDSILLRTAFGQMPNVQLSTPSAP</sequence>
<keyword evidence="3" id="KW-1185">Reference proteome</keyword>
<dbReference type="InParanoid" id="D8TQF0"/>
<dbReference type="Proteomes" id="UP000001058">
    <property type="component" value="Unassembled WGS sequence"/>
</dbReference>
<dbReference type="GeneID" id="9627334"/>
<organism evidence="3">
    <name type="scientific">Volvox carteri f. nagariensis</name>
    <dbReference type="NCBI Taxonomy" id="3068"/>
    <lineage>
        <taxon>Eukaryota</taxon>
        <taxon>Viridiplantae</taxon>
        <taxon>Chlorophyta</taxon>
        <taxon>core chlorophytes</taxon>
        <taxon>Chlorophyceae</taxon>
        <taxon>CS clade</taxon>
        <taxon>Chlamydomonadales</taxon>
        <taxon>Volvocaceae</taxon>
        <taxon>Volvox</taxon>
    </lineage>
</organism>
<gene>
    <name evidence="2" type="ORF">VOLCADRAFT_88958</name>
</gene>
<evidence type="ECO:0000313" key="2">
    <source>
        <dbReference type="EMBL" id="EFJ50394.1"/>
    </source>
</evidence>
<dbReference type="KEGG" id="vcn:VOLCADRAFT_88958"/>
<reference evidence="2 3" key="1">
    <citation type="journal article" date="2010" name="Science">
        <title>Genomic analysis of organismal complexity in the multicellular green alga Volvox carteri.</title>
        <authorList>
            <person name="Prochnik S.E."/>
            <person name="Umen J."/>
            <person name="Nedelcu A.M."/>
            <person name="Hallmann A."/>
            <person name="Miller S.M."/>
            <person name="Nishii I."/>
            <person name="Ferris P."/>
            <person name="Kuo A."/>
            <person name="Mitros T."/>
            <person name="Fritz-Laylin L.K."/>
            <person name="Hellsten U."/>
            <person name="Chapman J."/>
            <person name="Simakov O."/>
            <person name="Rensing S.A."/>
            <person name="Terry A."/>
            <person name="Pangilinan J."/>
            <person name="Kapitonov V."/>
            <person name="Jurka J."/>
            <person name="Salamov A."/>
            <person name="Shapiro H."/>
            <person name="Schmutz J."/>
            <person name="Grimwood J."/>
            <person name="Lindquist E."/>
            <person name="Lucas S."/>
            <person name="Grigoriev I.V."/>
            <person name="Schmitt R."/>
            <person name="Kirk D."/>
            <person name="Rokhsar D.S."/>
        </authorList>
    </citation>
    <scope>NUCLEOTIDE SEQUENCE [LARGE SCALE GENOMIC DNA]</scope>
    <source>
        <strain evidence="3">f. Nagariensis / Eve</strain>
    </source>
</reference>
<protein>
    <submittedName>
        <fullName evidence="2">Uncharacterized protein</fullName>
    </submittedName>
</protein>
<name>D8TQF0_VOLCA</name>
<dbReference type="RefSeq" id="XP_002948519.1">
    <property type="nucleotide sequence ID" value="XM_002948473.1"/>
</dbReference>
<accession>D8TQF0</accession>
<evidence type="ECO:0000256" key="1">
    <source>
        <dbReference type="SAM" id="MobiDB-lite"/>
    </source>
</evidence>